<name>A0AAV1ZSW2_9ARAC</name>
<accession>A0AAV1ZSW2</accession>
<gene>
    <name evidence="10" type="ORF">LARSCL_LOCUS7674</name>
</gene>
<feature type="domain" description="Chitin-binding type-2" evidence="9">
    <location>
        <begin position="898"/>
        <end position="952"/>
    </location>
</feature>
<feature type="domain" description="Chitin-binding type-2" evidence="9">
    <location>
        <begin position="836"/>
        <end position="890"/>
    </location>
</feature>
<dbReference type="InterPro" id="IPR002223">
    <property type="entry name" value="Kunitz_BPTI"/>
</dbReference>
<keyword evidence="3" id="KW-0677">Repeat</keyword>
<dbReference type="PROSITE" id="PS50279">
    <property type="entry name" value="BPTI_KUNITZ_2"/>
    <property type="match status" value="6"/>
</dbReference>
<dbReference type="SUPFAM" id="SSF57362">
    <property type="entry name" value="BPTI-like"/>
    <property type="match status" value="6"/>
</dbReference>
<feature type="domain" description="Chitin-binding type-2" evidence="9">
    <location>
        <begin position="969"/>
        <end position="1023"/>
    </location>
</feature>
<dbReference type="FunFam" id="4.10.410.10:FF:000021">
    <property type="entry name" value="Serine protease inhibitor, putative"/>
    <property type="match status" value="1"/>
</dbReference>
<dbReference type="SUPFAM" id="SSF57567">
    <property type="entry name" value="Serine protease inhibitors"/>
    <property type="match status" value="1"/>
</dbReference>
<feature type="domain" description="BPTI/Kunitz inhibitor" evidence="8">
    <location>
        <begin position="309"/>
        <end position="359"/>
    </location>
</feature>
<dbReference type="SUPFAM" id="SSF57625">
    <property type="entry name" value="Invertebrate chitin-binding proteins"/>
    <property type="match status" value="9"/>
</dbReference>
<dbReference type="PROSITE" id="PS50940">
    <property type="entry name" value="CHIT_BIND_II"/>
    <property type="match status" value="9"/>
</dbReference>
<keyword evidence="4" id="KW-0722">Serine protease inhibitor</keyword>
<evidence type="ECO:0000256" key="7">
    <source>
        <dbReference type="SAM" id="SignalP"/>
    </source>
</evidence>
<evidence type="ECO:0000313" key="11">
    <source>
        <dbReference type="Proteomes" id="UP001497382"/>
    </source>
</evidence>
<evidence type="ECO:0000259" key="9">
    <source>
        <dbReference type="PROSITE" id="PS50940"/>
    </source>
</evidence>
<feature type="domain" description="Chitin-binding type-2" evidence="9">
    <location>
        <begin position="367"/>
        <end position="422"/>
    </location>
</feature>
<keyword evidence="5" id="KW-1015">Disulfide bond</keyword>
<dbReference type="GO" id="GO:0008061">
    <property type="term" value="F:chitin binding"/>
    <property type="evidence" value="ECO:0007669"/>
    <property type="project" value="InterPro"/>
</dbReference>
<evidence type="ECO:0000256" key="3">
    <source>
        <dbReference type="ARBA" id="ARBA00022737"/>
    </source>
</evidence>
<feature type="domain" description="Chitin-binding type-2" evidence="9">
    <location>
        <begin position="1113"/>
        <end position="1160"/>
    </location>
</feature>
<evidence type="ECO:0008006" key="12">
    <source>
        <dbReference type="Google" id="ProtNLM"/>
    </source>
</evidence>
<dbReference type="Pfam" id="PF00014">
    <property type="entry name" value="Kunitz_BPTI"/>
    <property type="match status" value="6"/>
</dbReference>
<dbReference type="InterPro" id="IPR050098">
    <property type="entry name" value="TFPI/VKTCI-like"/>
</dbReference>
<evidence type="ECO:0000256" key="6">
    <source>
        <dbReference type="SAM" id="MobiDB-lite"/>
    </source>
</evidence>
<dbReference type="SMART" id="SM00494">
    <property type="entry name" value="ChtBD2"/>
    <property type="match status" value="9"/>
</dbReference>
<dbReference type="PANTHER" id="PTHR10083:SF374">
    <property type="entry name" value="BPTI_KUNITZ INHIBITOR DOMAIN-CONTAINING PROTEIN"/>
    <property type="match status" value="1"/>
</dbReference>
<dbReference type="EMBL" id="CAXIEN010000080">
    <property type="protein sequence ID" value="CAL1274730.1"/>
    <property type="molecule type" value="Genomic_DNA"/>
</dbReference>
<dbReference type="InterPro" id="IPR036084">
    <property type="entry name" value="Ser_inhib-like_sf"/>
</dbReference>
<keyword evidence="1" id="KW-0646">Protease inhibitor</keyword>
<feature type="compositionally biased region" description="Acidic residues" evidence="6">
    <location>
        <begin position="507"/>
        <end position="567"/>
    </location>
</feature>
<reference evidence="10 11" key="1">
    <citation type="submission" date="2024-04" db="EMBL/GenBank/DDBJ databases">
        <authorList>
            <person name="Rising A."/>
            <person name="Reimegard J."/>
            <person name="Sonavane S."/>
            <person name="Akerstrom W."/>
            <person name="Nylinder S."/>
            <person name="Hedman E."/>
            <person name="Kallberg Y."/>
        </authorList>
    </citation>
    <scope>NUCLEOTIDE SEQUENCE [LARGE SCALE GENOMIC DNA]</scope>
</reference>
<keyword evidence="11" id="KW-1185">Reference proteome</keyword>
<dbReference type="InterPro" id="IPR002919">
    <property type="entry name" value="TIL_dom"/>
</dbReference>
<evidence type="ECO:0000256" key="4">
    <source>
        <dbReference type="ARBA" id="ARBA00022900"/>
    </source>
</evidence>
<dbReference type="Gene3D" id="2.170.140.10">
    <property type="entry name" value="Chitin binding domain"/>
    <property type="match status" value="9"/>
</dbReference>
<dbReference type="AlphaFoldDB" id="A0AAV1ZSW2"/>
<evidence type="ECO:0000256" key="5">
    <source>
        <dbReference type="ARBA" id="ARBA00023157"/>
    </source>
</evidence>
<comment type="caution">
    <text evidence="10">The sequence shown here is derived from an EMBL/GenBank/DDBJ whole genome shotgun (WGS) entry which is preliminary data.</text>
</comment>
<dbReference type="PRINTS" id="PR00759">
    <property type="entry name" value="BASICPTASE"/>
</dbReference>
<dbReference type="Gene3D" id="2.10.25.10">
    <property type="entry name" value="Laminin"/>
    <property type="match status" value="1"/>
</dbReference>
<feature type="domain" description="Chitin-binding type-2" evidence="9">
    <location>
        <begin position="576"/>
        <end position="630"/>
    </location>
</feature>
<evidence type="ECO:0000259" key="8">
    <source>
        <dbReference type="PROSITE" id="PS50279"/>
    </source>
</evidence>
<feature type="region of interest" description="Disordered" evidence="6">
    <location>
        <begin position="490"/>
        <end position="567"/>
    </location>
</feature>
<dbReference type="FunFam" id="4.10.410.10:FF:000004">
    <property type="entry name" value="Tissue factor pathway inhibitor"/>
    <property type="match status" value="1"/>
</dbReference>
<keyword evidence="2 7" id="KW-0732">Signal</keyword>
<feature type="domain" description="Chitin-binding type-2" evidence="9">
    <location>
        <begin position="765"/>
        <end position="820"/>
    </location>
</feature>
<sequence length="1160" mass="131333">MAGKLSSLVLLVSITISRQLDAWNHVKHSATRHYLVNVNGPPVGLDDVCFLEQIVGGCRNRVPRYFFNKRTGHCERFGYSGCMGNENNFETLEECQQKCNKAKPIPEFSCPMMDGRFPNPDNCRTYFQCSDGEPELMSCESGLHFNDESSTCEKPCDANCDKSLACKCKWPTCGLDDLCFLPSDTGPCRALFHNYYFNRRTGQCEEFQYGGCDGNKNNFRQKEECERVCSKKRPIPSFRCLTMNGRFPNPDNCRTYFQCSGGKPQLMACESGLHYSDKSKTCEKPCDAYCDKSLSCKCSWPTCGLKDLCFLPPEVGPCRAGFYNYYFNRRTGQCEQFLYGGCRGNENNFQKKEDCEKSCTKTKPIPSFRCLTMNGRFPNPDNCRTYFQCSDFKPQLMACEAGLHYSDKSKTCEKPCDAYCDKSLSCKCKWPTCGLKDLCFLPPEVGPCRAGFYNYYFNRRTGQCEEFLYGGCRGNENNFQKKEDCEKSCTKNEEPPVEESTGSTLEESTEPTLEESTEQTLEEFTESSLEEFTESSLDEFTESSLEESTEQTSEESTEPSVDEIPDLPAEEALDTSFECRQDGLYPHPKSCRSFVKCSKGVPTLNACPVKLHFNNKTKTCETPCKAHCDRTYACKCKWSTCGTNALCFLPAKPGPCKGKFKRFHFNKRSGECATFEYGGCLGNENNFLTKHACERKCKHSLDICKLPKKTGPCHGNFERYYFNHKEGKCQKFIYGGCKGNHNNYKTLEECEITCLQKKLQEAYPLLGCFGENSNWTNVDDCSTYYKCSGGQTHLVKCPSGQHYNLALKRCTAPCDAFCEPSLACKCGWPTCKKSEDFTCVRDGLFRDPESCSSYIHCVNGQKYDMPCPSGYHFNERTKFCEKPSKAQCLERKEDTSSEPMCTEDGVRPDFESCGRYIQCSNGQKQIVFCPPGLHFNEASNQCDSPCDARCDMRLAMPCGWPMGGENTDDTECTEDGMFMDLSSCSRYVHCSNGRKSLKSCPPGLHFNEKTKQCDSPCDARCDQSLAFECGWPMGADCALHEHYDKYFAACQDNCTTYNKGYGCPLVFKSGCVCDEGYVKGPNEKCILISECKNYEEQGPKHEWNALLRDIFDNFQCLRDGKFPHPGNPRKYIKCTNHKVTVEECPRNHFFDSLKKECLSA</sequence>
<dbReference type="CDD" id="cd00109">
    <property type="entry name" value="Kunitz-type"/>
    <property type="match status" value="6"/>
</dbReference>
<feature type="domain" description="Chitin-binding type-2" evidence="9">
    <location>
        <begin position="107"/>
        <end position="162"/>
    </location>
</feature>
<feature type="domain" description="BPTI/Kunitz inhibitor" evidence="8">
    <location>
        <begin position="179"/>
        <end position="229"/>
    </location>
</feature>
<dbReference type="InterPro" id="IPR036880">
    <property type="entry name" value="Kunitz_BPTI_sf"/>
</dbReference>
<dbReference type="GO" id="GO:0004867">
    <property type="term" value="F:serine-type endopeptidase inhibitor activity"/>
    <property type="evidence" value="ECO:0007669"/>
    <property type="project" value="UniProtKB-KW"/>
</dbReference>
<dbReference type="InterPro" id="IPR002557">
    <property type="entry name" value="Chitin-bd_dom"/>
</dbReference>
<dbReference type="InterPro" id="IPR036508">
    <property type="entry name" value="Chitin-bd_dom_sf"/>
</dbReference>
<protein>
    <recommendedName>
        <fullName evidence="12">Papilin</fullName>
    </recommendedName>
</protein>
<feature type="chain" id="PRO_5043886610" description="Papilin" evidence="7">
    <location>
        <begin position="23"/>
        <end position="1160"/>
    </location>
</feature>
<dbReference type="PANTHER" id="PTHR10083">
    <property type="entry name" value="KUNITZ-TYPE PROTEASE INHIBITOR-RELATED"/>
    <property type="match status" value="1"/>
</dbReference>
<dbReference type="PROSITE" id="PS00280">
    <property type="entry name" value="BPTI_KUNITZ_1"/>
    <property type="match status" value="5"/>
</dbReference>
<dbReference type="InterPro" id="IPR020901">
    <property type="entry name" value="Prtase_inh_Kunz-CS"/>
</dbReference>
<proteinExistence type="predicted"/>
<feature type="domain" description="BPTI/Kunitz inhibitor" evidence="8">
    <location>
        <begin position="49"/>
        <end position="99"/>
    </location>
</feature>
<dbReference type="Pfam" id="PF01826">
    <property type="entry name" value="TIL"/>
    <property type="match status" value="1"/>
</dbReference>
<feature type="domain" description="BPTI/Kunitz inhibitor" evidence="8">
    <location>
        <begin position="647"/>
        <end position="697"/>
    </location>
</feature>
<evidence type="ECO:0000313" key="10">
    <source>
        <dbReference type="EMBL" id="CAL1274730.1"/>
    </source>
</evidence>
<organism evidence="10 11">
    <name type="scientific">Larinioides sclopetarius</name>
    <dbReference type="NCBI Taxonomy" id="280406"/>
    <lineage>
        <taxon>Eukaryota</taxon>
        <taxon>Metazoa</taxon>
        <taxon>Ecdysozoa</taxon>
        <taxon>Arthropoda</taxon>
        <taxon>Chelicerata</taxon>
        <taxon>Arachnida</taxon>
        <taxon>Araneae</taxon>
        <taxon>Araneomorphae</taxon>
        <taxon>Entelegynae</taxon>
        <taxon>Araneoidea</taxon>
        <taxon>Araneidae</taxon>
        <taxon>Larinioides</taxon>
    </lineage>
</organism>
<feature type="domain" description="BPTI/Kunitz inhibitor" evidence="8">
    <location>
        <begin position="439"/>
        <end position="489"/>
    </location>
</feature>
<feature type="domain" description="Chitin-binding type-2" evidence="9">
    <location>
        <begin position="237"/>
        <end position="292"/>
    </location>
</feature>
<feature type="signal peptide" evidence="7">
    <location>
        <begin position="1"/>
        <end position="22"/>
    </location>
</feature>
<dbReference type="SMART" id="SM00131">
    <property type="entry name" value="KU"/>
    <property type="match status" value="6"/>
</dbReference>
<dbReference type="Pfam" id="PF01607">
    <property type="entry name" value="CBM_14"/>
    <property type="match status" value="9"/>
</dbReference>
<dbReference type="Proteomes" id="UP001497382">
    <property type="component" value="Unassembled WGS sequence"/>
</dbReference>
<feature type="domain" description="BPTI/Kunitz inhibitor" evidence="8">
    <location>
        <begin position="704"/>
        <end position="754"/>
    </location>
</feature>
<evidence type="ECO:0000256" key="2">
    <source>
        <dbReference type="ARBA" id="ARBA00022729"/>
    </source>
</evidence>
<evidence type="ECO:0000256" key="1">
    <source>
        <dbReference type="ARBA" id="ARBA00022690"/>
    </source>
</evidence>
<dbReference type="Gene3D" id="4.10.410.10">
    <property type="entry name" value="Pancreatic trypsin inhibitor Kunitz domain"/>
    <property type="match status" value="6"/>
</dbReference>
<dbReference type="CDD" id="cd19941">
    <property type="entry name" value="TIL"/>
    <property type="match status" value="1"/>
</dbReference>
<dbReference type="GO" id="GO:0005615">
    <property type="term" value="C:extracellular space"/>
    <property type="evidence" value="ECO:0007669"/>
    <property type="project" value="TreeGrafter"/>
</dbReference>